<keyword evidence="1" id="KW-1133">Transmembrane helix</keyword>
<evidence type="ECO:0000313" key="2">
    <source>
        <dbReference type="EMBL" id="SFV53332.1"/>
    </source>
</evidence>
<sequence length="246" mass="28051">MRIFFIILIFNFSLFAFEGQLIKTVAKFFSKESITIISKKYGSEGVEALAVLQRKYGKNALVKFNTISQTYGKKGLGYLTKYGEIAVKNPTAFQMVDKYGSQGVYLLKQFPLRSTEYYKKYGDKFFTISNKYGNTRVIRYLDDAKKFHQDNKIIHFLDKYGDRGNAFLNNHWGKLLTSGFVLLNADDIIASTENLGQEAIGKTAEVGKESIKNIVNSQLGLFIGIALLLFIFFKYGYEKIFPSNEK</sequence>
<proteinExistence type="predicted"/>
<reference evidence="2" key="1">
    <citation type="submission" date="2016-10" db="EMBL/GenBank/DDBJ databases">
        <authorList>
            <person name="de Groot N.N."/>
        </authorList>
    </citation>
    <scope>NUCLEOTIDE SEQUENCE</scope>
</reference>
<protein>
    <submittedName>
        <fullName evidence="2">Uncharacterized protein</fullName>
    </submittedName>
</protein>
<feature type="transmembrane region" description="Helical" evidence="1">
    <location>
        <begin position="219"/>
        <end position="237"/>
    </location>
</feature>
<evidence type="ECO:0000313" key="3">
    <source>
        <dbReference type="EMBL" id="SFV75228.1"/>
    </source>
</evidence>
<keyword evidence="1" id="KW-0812">Transmembrane</keyword>
<gene>
    <name evidence="3" type="ORF">MNB_SM-3-275</name>
    <name evidence="2" type="ORF">MNB_SM-7-906</name>
</gene>
<keyword evidence="1" id="KW-0472">Membrane</keyword>
<organism evidence="2">
    <name type="scientific">hydrothermal vent metagenome</name>
    <dbReference type="NCBI Taxonomy" id="652676"/>
    <lineage>
        <taxon>unclassified sequences</taxon>
        <taxon>metagenomes</taxon>
        <taxon>ecological metagenomes</taxon>
    </lineage>
</organism>
<name>A0A1W1BIG4_9ZZZZ</name>
<dbReference type="EMBL" id="FPHB01000022">
    <property type="protein sequence ID" value="SFV53332.1"/>
    <property type="molecule type" value="Genomic_DNA"/>
</dbReference>
<accession>A0A1W1BIG4</accession>
<evidence type="ECO:0000256" key="1">
    <source>
        <dbReference type="SAM" id="Phobius"/>
    </source>
</evidence>
<dbReference type="EMBL" id="FPHP01000022">
    <property type="protein sequence ID" value="SFV75228.1"/>
    <property type="molecule type" value="Genomic_DNA"/>
</dbReference>
<dbReference type="AlphaFoldDB" id="A0A1W1BIG4"/>